<evidence type="ECO:0000313" key="2">
    <source>
        <dbReference type="Proteomes" id="UP000006868"/>
    </source>
</evidence>
<keyword evidence="1" id="KW-0614">Plasmid</keyword>
<protein>
    <submittedName>
        <fullName evidence="1">Uncharacterized protein</fullName>
    </submittedName>
</protein>
<dbReference type="KEGG" id="ppm:PPSC2_26460"/>
<gene>
    <name evidence="1" type="ORF">PPSC2_26460</name>
</gene>
<dbReference type="eggNOG" id="ENOG50348XU">
    <property type="taxonomic scope" value="Bacteria"/>
</dbReference>
<dbReference type="EMBL" id="CP002214">
    <property type="protein sequence ID" value="ADO59744.1"/>
    <property type="molecule type" value="Genomic_DNA"/>
</dbReference>
<dbReference type="AlphaFoldDB" id="E3EK35"/>
<name>E3EK35_PAEPS</name>
<accession>E3EK35</accession>
<dbReference type="HOGENOM" id="CLU_095232_0_0_9"/>
<reference evidence="1 2" key="1">
    <citation type="journal article" date="2011" name="J. Bacteriol.">
        <title>Complete genome sequence of Paenibacillus polymyxa SC2, a strain of plant growth-promoting Rhizobacterium with broad-spectrum antimicrobial activity.</title>
        <authorList>
            <person name="Ma M."/>
            <person name="Wang C."/>
            <person name="Ding Y."/>
            <person name="Li L."/>
            <person name="Shen D."/>
            <person name="Jiang X."/>
            <person name="Guan D."/>
            <person name="Cao F."/>
            <person name="Chen H."/>
            <person name="Feng R."/>
            <person name="Wang X."/>
            <person name="Ge Y."/>
            <person name="Yao L."/>
            <person name="Bing X."/>
            <person name="Yang X."/>
            <person name="Li J."/>
            <person name="Du B."/>
        </authorList>
    </citation>
    <scope>NUCLEOTIDE SEQUENCE [LARGE SCALE GENOMIC DNA]</scope>
    <source>
        <strain evidence="1 2">SC2</strain>
        <plasmid evidence="2">pSC2</plasmid>
    </source>
</reference>
<proteinExistence type="predicted"/>
<dbReference type="Proteomes" id="UP000006868">
    <property type="component" value="Plasmid pSC2"/>
</dbReference>
<organism evidence="1 2">
    <name type="scientific">Paenibacillus polymyxa (strain SC2)</name>
    <name type="common">Bacillus polymyxa</name>
    <dbReference type="NCBI Taxonomy" id="886882"/>
    <lineage>
        <taxon>Bacteria</taxon>
        <taxon>Bacillati</taxon>
        <taxon>Bacillota</taxon>
        <taxon>Bacilli</taxon>
        <taxon>Bacillales</taxon>
        <taxon>Paenibacillaceae</taxon>
        <taxon>Paenibacillus</taxon>
    </lineage>
</organism>
<evidence type="ECO:0000313" key="1">
    <source>
        <dbReference type="EMBL" id="ADO59744.1"/>
    </source>
</evidence>
<sequence>MSLDFVRLHADQKEVLLKDLNSLIQAAHQMVNSVQQNTLDLDEAHQITALMEFNHIDIAKMVGYESYVTKKREEHYPENREVNKRNHELEQKASLKPLDGLKEQLNQLSGVVSEWWKTDGFHCVNDFRFYSSGCAGMTFCFMLKYRYSTRKLPMAERFNKKVYVDKIKNDGYEIEDIEGYGLEVLDTPNNRSLLRSLLISRFPSIRINSFRNQVVGKNDDTYILTGIDATIFDLTDIPQYKQGTNPL</sequence>
<geneLocation type="plasmid" evidence="1 2">
    <name>pSC2</name>
</geneLocation>
<dbReference type="PATRIC" id="fig|886882.15.peg.5578"/>